<evidence type="ECO:0000256" key="4">
    <source>
        <dbReference type="ARBA" id="ARBA00022801"/>
    </source>
</evidence>
<dbReference type="Gene3D" id="1.10.390.10">
    <property type="entry name" value="Neutral Protease Domain 2"/>
    <property type="match status" value="1"/>
</dbReference>
<accession>A0A077MDK8</accession>
<dbReference type="SUPFAM" id="SSF55486">
    <property type="entry name" value="Metalloproteases ('zincins'), catalytic domain"/>
    <property type="match status" value="1"/>
</dbReference>
<keyword evidence="3" id="KW-0479">Metal-binding</keyword>
<dbReference type="Pfam" id="PF01447">
    <property type="entry name" value="Peptidase_M4"/>
    <property type="match status" value="1"/>
</dbReference>
<evidence type="ECO:0000259" key="11">
    <source>
        <dbReference type="Pfam" id="PF02868"/>
    </source>
</evidence>
<dbReference type="PRINTS" id="PR00730">
    <property type="entry name" value="THERMOLYSIN"/>
</dbReference>
<dbReference type="EC" id="3.4.24.-" evidence="8"/>
<dbReference type="GO" id="GO:0005576">
    <property type="term" value="C:extracellular region"/>
    <property type="evidence" value="ECO:0007669"/>
    <property type="project" value="UniProtKB-SubCell"/>
</dbReference>
<comment type="caution">
    <text evidence="12">The sequence shown here is derived from an EMBL/GenBank/DDBJ whole genome shotgun (WGS) entry which is preliminary data.</text>
</comment>
<dbReference type="InterPro" id="IPR001570">
    <property type="entry name" value="Peptidase_M4_C_domain"/>
</dbReference>
<reference evidence="12 13" key="1">
    <citation type="journal article" date="2013" name="ISME J.">
        <title>A metabolic model for members of the genus Tetrasphaera involved in enhanced biological phosphorus removal.</title>
        <authorList>
            <person name="Kristiansen R."/>
            <person name="Nguyen H.T.T."/>
            <person name="Saunders A.M."/>
            <person name="Nielsen J.L."/>
            <person name="Wimmer R."/>
            <person name="Le V.Q."/>
            <person name="McIlroy S.J."/>
            <person name="Petrovski S."/>
            <person name="Seviour R.J."/>
            <person name="Calteau A."/>
            <person name="Nielsen K.L."/>
            <person name="Nielsen P.H."/>
        </authorList>
    </citation>
    <scope>NUCLEOTIDE SEQUENCE [LARGE SCALE GENOMIC DNA]</scope>
    <source>
        <strain evidence="12 13">Ben 74</strain>
    </source>
</reference>
<dbReference type="OrthoDB" id="291295at2"/>
<dbReference type="STRING" id="1193518.BN13_540003"/>
<organism evidence="12 13">
    <name type="scientific">Nostocoides jenkinsii Ben 74</name>
    <dbReference type="NCBI Taxonomy" id="1193518"/>
    <lineage>
        <taxon>Bacteria</taxon>
        <taxon>Bacillati</taxon>
        <taxon>Actinomycetota</taxon>
        <taxon>Actinomycetes</taxon>
        <taxon>Micrococcales</taxon>
        <taxon>Intrasporangiaceae</taxon>
        <taxon>Nostocoides</taxon>
    </lineage>
</organism>
<dbReference type="EMBL" id="CAJC01000166">
    <property type="protein sequence ID" value="CCI53995.1"/>
    <property type="molecule type" value="Genomic_DNA"/>
</dbReference>
<dbReference type="AlphaFoldDB" id="A0A077MDK8"/>
<comment type="cofactor">
    <cofactor evidence="8">
        <name>Zn(2+)</name>
        <dbReference type="ChEBI" id="CHEBI:29105"/>
    </cofactor>
</comment>
<keyword evidence="2 8" id="KW-0645">Protease</keyword>
<dbReference type="InterPro" id="IPR052759">
    <property type="entry name" value="Metalloprotease_M4"/>
</dbReference>
<dbReference type="Pfam" id="PF20242">
    <property type="entry name" value="Emfourin"/>
    <property type="match status" value="1"/>
</dbReference>
<feature type="active site" evidence="7">
    <location>
        <position position="170"/>
    </location>
</feature>
<dbReference type="Pfam" id="PF02868">
    <property type="entry name" value="Peptidase_M4_C"/>
    <property type="match status" value="1"/>
</dbReference>
<keyword evidence="8" id="KW-0964">Secreted</keyword>
<feature type="domain" description="Peptidase M4" evidence="10">
    <location>
        <begin position="82"/>
        <end position="177"/>
    </location>
</feature>
<evidence type="ECO:0000313" key="12">
    <source>
        <dbReference type="EMBL" id="CCI53995.1"/>
    </source>
</evidence>
<comment type="subcellular location">
    <subcellularLocation>
        <location evidence="8">Secreted</location>
    </subcellularLocation>
</comment>
<gene>
    <name evidence="12" type="ORF">BN13_540003</name>
</gene>
<keyword evidence="13" id="KW-1185">Reference proteome</keyword>
<evidence type="ECO:0000256" key="5">
    <source>
        <dbReference type="ARBA" id="ARBA00022833"/>
    </source>
</evidence>
<dbReference type="Gene3D" id="3.10.170.10">
    <property type="match status" value="1"/>
</dbReference>
<dbReference type="GO" id="GO:0006508">
    <property type="term" value="P:proteolysis"/>
    <property type="evidence" value="ECO:0007669"/>
    <property type="project" value="UniProtKB-KW"/>
</dbReference>
<keyword evidence="5 8" id="KW-0862">Zinc</keyword>
<dbReference type="InterPro" id="IPR013856">
    <property type="entry name" value="Peptidase_M4_domain"/>
</dbReference>
<proteinExistence type="inferred from homology"/>
<evidence type="ECO:0000256" key="8">
    <source>
        <dbReference type="RuleBase" id="RU366073"/>
    </source>
</evidence>
<feature type="region of interest" description="Disordered" evidence="9">
    <location>
        <begin position="352"/>
        <end position="377"/>
    </location>
</feature>
<evidence type="ECO:0000256" key="1">
    <source>
        <dbReference type="ARBA" id="ARBA00009388"/>
    </source>
</evidence>
<comment type="function">
    <text evidence="8">Extracellular zinc metalloprotease.</text>
</comment>
<name>A0A077MDK8_9MICO</name>
<keyword evidence="6 8" id="KW-0482">Metalloprotease</keyword>
<dbReference type="MEROPS" id="M04.025"/>
<dbReference type="GO" id="GO:0046872">
    <property type="term" value="F:metal ion binding"/>
    <property type="evidence" value="ECO:0007669"/>
    <property type="project" value="UniProtKB-UniRule"/>
</dbReference>
<dbReference type="PANTHER" id="PTHR43579">
    <property type="match status" value="1"/>
</dbReference>
<evidence type="ECO:0000259" key="10">
    <source>
        <dbReference type="Pfam" id="PF01447"/>
    </source>
</evidence>
<dbReference type="RefSeq" id="WP_048546391.1">
    <property type="nucleotide sequence ID" value="NZ_HF571038.1"/>
</dbReference>
<evidence type="ECO:0000256" key="3">
    <source>
        <dbReference type="ARBA" id="ARBA00022723"/>
    </source>
</evidence>
<comment type="similarity">
    <text evidence="1 8">Belongs to the peptidase M4 family.</text>
</comment>
<keyword evidence="4 8" id="KW-0378">Hydrolase</keyword>
<feature type="domain" description="Peptidase M4 C-terminal" evidence="11">
    <location>
        <begin position="180"/>
        <end position="349"/>
    </location>
</feature>
<sequence>MSRCTIVPPHILERLAHAADADIAASAREALLDADRRLIGRRGHLAPDRVSAGRPRLPLSTIDGGPERLISDAHNATALPGTKVRGEGDPATDDVAATEAYDGLGDTWQLYAEVFERNSLDGRGLPLRATVHYGQDYDNAFWDGTQMVFGDGDGKVFGRFTASLDVIGHELAHGVTEHTAGLMYQGQPGALNESMSDVFGSLVKQRTLGQSAADADWLIGAELLIGELAGQALRSMKAPGTAYDNPLLGRDPQPAHMDDYVDTDEDHGGVHINSGIPNKAFYLVATTLGGSAWEAPGRIWYAVLTGPGISADCDFVTFAGLTVDEAISTYGADSPEAVAVRDAWAEVGVLGATQEPESDPDPRDGDAPTPPAPADVPAGTVVEVTRSGGLIGQTVRRAVALDELPRARAQEWRSVLGSRTLQAIDGRAQASAERTRPDSFCYGVTCSAPPTDVQIPEQHLPDHLRQLFDGTLREDPA</sequence>
<evidence type="ECO:0000256" key="6">
    <source>
        <dbReference type="ARBA" id="ARBA00023049"/>
    </source>
</evidence>
<evidence type="ECO:0000313" key="13">
    <source>
        <dbReference type="Proteomes" id="UP000035720"/>
    </source>
</evidence>
<protein>
    <recommendedName>
        <fullName evidence="8">Neutral metalloproteinase</fullName>
        <ecNumber evidence="8">3.4.24.-</ecNumber>
    </recommendedName>
</protein>
<feature type="active site" description="Proton donor" evidence="7">
    <location>
        <position position="271"/>
    </location>
</feature>
<dbReference type="InterPro" id="IPR023612">
    <property type="entry name" value="Peptidase_M4"/>
</dbReference>
<dbReference type="GO" id="GO:0004222">
    <property type="term" value="F:metalloendopeptidase activity"/>
    <property type="evidence" value="ECO:0007669"/>
    <property type="project" value="UniProtKB-UniRule"/>
</dbReference>
<dbReference type="PANTHER" id="PTHR43579:SF1">
    <property type="entry name" value="NEUTRAL METALLOPROTEINASE"/>
    <property type="match status" value="1"/>
</dbReference>
<evidence type="ECO:0000256" key="7">
    <source>
        <dbReference type="PIRSR" id="PIRSR623612-1"/>
    </source>
</evidence>
<evidence type="ECO:0000256" key="2">
    <source>
        <dbReference type="ARBA" id="ARBA00022670"/>
    </source>
</evidence>
<dbReference type="InterPro" id="IPR027268">
    <property type="entry name" value="Peptidase_M4/M1_CTD_sf"/>
</dbReference>
<dbReference type="CDD" id="cd09597">
    <property type="entry name" value="M4_TLP"/>
    <property type="match status" value="1"/>
</dbReference>
<evidence type="ECO:0000256" key="9">
    <source>
        <dbReference type="SAM" id="MobiDB-lite"/>
    </source>
</evidence>
<dbReference type="InterPro" id="IPR049457">
    <property type="entry name" value="Emfourin"/>
</dbReference>
<dbReference type="Proteomes" id="UP000035720">
    <property type="component" value="Unassembled WGS sequence"/>
</dbReference>